<comment type="caution">
    <text evidence="2">The sequence shown here is derived from an EMBL/GenBank/DDBJ whole genome shotgun (WGS) entry which is preliminary data.</text>
</comment>
<feature type="domain" description="Aminoglycoside phosphotransferase" evidence="1">
    <location>
        <begin position="188"/>
        <end position="420"/>
    </location>
</feature>
<sequence>MASVSPPASGQIARLVAGHRGLEGVRRAVTDPFAYGFGPLLDHCLPNRSRRLAPMLVRSKYLPGRTLTAYYTLATGNHRYAPRHLALTWSVVPPDLDGLALLEREADVRGLVEPFSRLVASTPDGCLTLLLAPMDPAFPRLVRLSEPGYVTSTAASLAGRRTTSEREVRTVRYRPGRRHVLRVTTTEPIGIGSAHDPVLGEGGSGAAIVKLYRDGAGTRPIAVAAALDAALTAALPGVRPARSIGYVEADQASWWTAEDGEPVWRRLSDLRAAGLLRRIGQALRVVHEAGPVPADAAWPCPLPSFPRTPPLPRYDAFAEMAATARAAEHIRGLLPQVGARIRDVISQLGDGLAARPAEPATLIHGDLTCENVLVAGDELRLIGLDRACIAEPALDLGTFVADLWWWCASLGVDARPAVAAFVDGYGPCDRVRLARAHGLAVLFHLKLAARRIPIHHPEWAHHVIRAVRLAEDAVVGGPR</sequence>
<evidence type="ECO:0000259" key="1">
    <source>
        <dbReference type="Pfam" id="PF01636"/>
    </source>
</evidence>
<gene>
    <name evidence="2" type="ORF">HEB94_003553</name>
</gene>
<dbReference type="InterPro" id="IPR011009">
    <property type="entry name" value="Kinase-like_dom_sf"/>
</dbReference>
<protein>
    <submittedName>
        <fullName evidence="2">Aminoglycoside phosphotransferase (APT) family kinase protein</fullName>
    </submittedName>
</protein>
<dbReference type="GO" id="GO:0004672">
    <property type="term" value="F:protein kinase activity"/>
    <property type="evidence" value="ECO:0007669"/>
    <property type="project" value="InterPro"/>
</dbReference>
<organism evidence="2 3">
    <name type="scientific">Actinopolymorpha pittospori</name>
    <dbReference type="NCBI Taxonomy" id="648752"/>
    <lineage>
        <taxon>Bacteria</taxon>
        <taxon>Bacillati</taxon>
        <taxon>Actinomycetota</taxon>
        <taxon>Actinomycetes</taxon>
        <taxon>Propionibacteriales</taxon>
        <taxon>Actinopolymorphaceae</taxon>
        <taxon>Actinopolymorpha</taxon>
    </lineage>
</organism>
<keyword evidence="2" id="KW-0808">Transferase</keyword>
<dbReference type="Pfam" id="PF01636">
    <property type="entry name" value="APH"/>
    <property type="match status" value="1"/>
</dbReference>
<dbReference type="Gene3D" id="3.90.1200.10">
    <property type="match status" value="1"/>
</dbReference>
<name>A0A927RC32_9ACTN</name>
<keyword evidence="3" id="KW-1185">Reference proteome</keyword>
<dbReference type="EMBL" id="JADBEM010000001">
    <property type="protein sequence ID" value="MBE1606705.1"/>
    <property type="molecule type" value="Genomic_DNA"/>
</dbReference>
<dbReference type="InterPro" id="IPR002575">
    <property type="entry name" value="Aminoglycoside_PTrfase"/>
</dbReference>
<dbReference type="Proteomes" id="UP000638648">
    <property type="component" value="Unassembled WGS sequence"/>
</dbReference>
<accession>A0A927RC32</accession>
<dbReference type="InterPro" id="IPR008266">
    <property type="entry name" value="Tyr_kinase_AS"/>
</dbReference>
<proteinExistence type="predicted"/>
<reference evidence="2" key="1">
    <citation type="submission" date="2020-10" db="EMBL/GenBank/DDBJ databases">
        <title>Sequencing the genomes of 1000 actinobacteria strains.</title>
        <authorList>
            <person name="Klenk H.-P."/>
        </authorList>
    </citation>
    <scope>NUCLEOTIDE SEQUENCE</scope>
    <source>
        <strain evidence="2">DSM 45354</strain>
    </source>
</reference>
<keyword evidence="2" id="KW-0418">Kinase</keyword>
<evidence type="ECO:0000313" key="2">
    <source>
        <dbReference type="EMBL" id="MBE1606705.1"/>
    </source>
</evidence>
<dbReference type="PROSITE" id="PS00109">
    <property type="entry name" value="PROTEIN_KINASE_TYR"/>
    <property type="match status" value="1"/>
</dbReference>
<dbReference type="AlphaFoldDB" id="A0A927RC32"/>
<evidence type="ECO:0000313" key="3">
    <source>
        <dbReference type="Proteomes" id="UP000638648"/>
    </source>
</evidence>
<dbReference type="RefSeq" id="WP_192750788.1">
    <property type="nucleotide sequence ID" value="NZ_BAABJL010000109.1"/>
</dbReference>
<dbReference type="SUPFAM" id="SSF56112">
    <property type="entry name" value="Protein kinase-like (PK-like)"/>
    <property type="match status" value="1"/>
</dbReference>